<feature type="region of interest" description="Disordered" evidence="11">
    <location>
        <begin position="167"/>
        <end position="215"/>
    </location>
</feature>
<feature type="coiled-coil region" evidence="10">
    <location>
        <begin position="1116"/>
        <end position="1146"/>
    </location>
</feature>
<feature type="region of interest" description="Disordered" evidence="11">
    <location>
        <begin position="936"/>
        <end position="957"/>
    </location>
</feature>
<feature type="compositionally biased region" description="Basic and acidic residues" evidence="11">
    <location>
        <begin position="378"/>
        <end position="388"/>
    </location>
</feature>
<dbReference type="Pfam" id="PF13922">
    <property type="entry name" value="PHD_3"/>
    <property type="match status" value="1"/>
</dbReference>
<feature type="compositionally biased region" description="Low complexity" evidence="11">
    <location>
        <begin position="13"/>
        <end position="23"/>
    </location>
</feature>
<evidence type="ECO:0000256" key="2">
    <source>
        <dbReference type="ARBA" id="ARBA00006391"/>
    </source>
</evidence>
<feature type="compositionally biased region" description="Low complexity" evidence="11">
    <location>
        <begin position="107"/>
        <end position="130"/>
    </location>
</feature>
<comment type="subcellular location">
    <subcellularLocation>
        <location evidence="1">Nucleus</location>
    </subcellularLocation>
</comment>
<feature type="compositionally biased region" description="Polar residues" evidence="11">
    <location>
        <begin position="1"/>
        <end position="12"/>
    </location>
</feature>
<keyword evidence="6" id="KW-0862">Zinc</keyword>
<keyword evidence="7" id="KW-0805">Transcription regulation</keyword>
<feature type="region of interest" description="Disordered" evidence="11">
    <location>
        <begin position="1"/>
        <end position="23"/>
    </location>
</feature>
<gene>
    <name evidence="13" type="primary">Asx</name>
</gene>
<dbReference type="GO" id="GO:0003677">
    <property type="term" value="F:DNA binding"/>
    <property type="evidence" value="ECO:0007669"/>
    <property type="project" value="InterPro"/>
</dbReference>
<evidence type="ECO:0000256" key="3">
    <source>
        <dbReference type="ARBA" id="ARBA00022491"/>
    </source>
</evidence>
<feature type="domain" description="DEUBAD" evidence="12">
    <location>
        <begin position="229"/>
        <end position="365"/>
    </location>
</feature>
<feature type="region of interest" description="Disordered" evidence="11">
    <location>
        <begin position="1257"/>
        <end position="1276"/>
    </location>
</feature>
<organism evidence="13">
    <name type="scientific">Drosophila guanche</name>
    <name type="common">Fruit fly</name>
    <dbReference type="NCBI Taxonomy" id="7266"/>
    <lineage>
        <taxon>Eukaryota</taxon>
        <taxon>Metazoa</taxon>
        <taxon>Ecdysozoa</taxon>
        <taxon>Arthropoda</taxon>
        <taxon>Hexapoda</taxon>
        <taxon>Insecta</taxon>
        <taxon>Pterygota</taxon>
        <taxon>Neoptera</taxon>
        <taxon>Endopterygota</taxon>
        <taxon>Diptera</taxon>
        <taxon>Brachycera</taxon>
        <taxon>Muscomorpha</taxon>
        <taxon>Ephydroidea</taxon>
        <taxon>Drosophilidae</taxon>
        <taxon>Drosophila</taxon>
        <taxon>Sophophora</taxon>
    </lineage>
</organism>
<proteinExistence type="inferred from homology"/>
<feature type="region of interest" description="Disordered" evidence="11">
    <location>
        <begin position="94"/>
        <end position="146"/>
    </location>
</feature>
<evidence type="ECO:0000256" key="5">
    <source>
        <dbReference type="ARBA" id="ARBA00022771"/>
    </source>
</evidence>
<dbReference type="GO" id="GO:0009887">
    <property type="term" value="P:animal organ morphogenesis"/>
    <property type="evidence" value="ECO:0007669"/>
    <property type="project" value="TreeGrafter"/>
</dbReference>
<evidence type="ECO:0000256" key="7">
    <source>
        <dbReference type="ARBA" id="ARBA00023015"/>
    </source>
</evidence>
<dbReference type="InterPro" id="IPR026905">
    <property type="entry name" value="ASX-like_PHD"/>
</dbReference>
<keyword evidence="8" id="KW-0804">Transcription</keyword>
<dbReference type="OrthoDB" id="9348951at2759"/>
<protein>
    <submittedName>
        <fullName evidence="13">ASX</fullName>
    </submittedName>
</protein>
<feature type="compositionally biased region" description="Low complexity" evidence="11">
    <location>
        <begin position="475"/>
        <end position="490"/>
    </location>
</feature>
<feature type="region of interest" description="Disordered" evidence="11">
    <location>
        <begin position="1006"/>
        <end position="1036"/>
    </location>
</feature>
<dbReference type="GO" id="GO:0003682">
    <property type="term" value="F:chromatin binding"/>
    <property type="evidence" value="ECO:0007669"/>
    <property type="project" value="TreeGrafter"/>
</dbReference>
<dbReference type="EMBL" id="LN864764">
    <property type="protein sequence ID" value="CRL92660.1"/>
    <property type="molecule type" value="Genomic_DNA"/>
</dbReference>
<comment type="similarity">
    <text evidence="2">Belongs to the Asx family.</text>
</comment>
<dbReference type="InterPro" id="IPR044867">
    <property type="entry name" value="DEUBAD_dom"/>
</dbReference>
<dbReference type="PANTHER" id="PTHR13578:SF20">
    <property type="entry name" value="POLYCOMB PROTEIN ASX"/>
    <property type="match status" value="1"/>
</dbReference>
<keyword evidence="10" id="KW-0175">Coiled coil</keyword>
<dbReference type="Pfam" id="PF13919">
    <property type="entry name" value="ASXH"/>
    <property type="match status" value="1"/>
</dbReference>
<dbReference type="GO" id="GO:0008270">
    <property type="term" value="F:zinc ion binding"/>
    <property type="evidence" value="ECO:0007669"/>
    <property type="project" value="UniProtKB-KW"/>
</dbReference>
<dbReference type="InterPro" id="IPR028020">
    <property type="entry name" value="ASX_DEUBAD_dom"/>
</dbReference>
<evidence type="ECO:0000256" key="8">
    <source>
        <dbReference type="ARBA" id="ARBA00023163"/>
    </source>
</evidence>
<keyword evidence="5" id="KW-0863">Zinc-finger</keyword>
<evidence type="ECO:0000256" key="1">
    <source>
        <dbReference type="ARBA" id="ARBA00004123"/>
    </source>
</evidence>
<reference evidence="13" key="1">
    <citation type="submission" date="2015-05" db="EMBL/GenBank/DDBJ databases">
        <authorList>
            <person name="Wang D.B."/>
            <person name="Wang M."/>
        </authorList>
    </citation>
    <scope>NUCLEOTIDE SEQUENCE</scope>
    <source>
        <strain evidence="13">GB6</strain>
    </source>
</reference>
<evidence type="ECO:0000259" key="12">
    <source>
        <dbReference type="PROSITE" id="PS51916"/>
    </source>
</evidence>
<sequence length="1774" mass="191749">MKTITPDTTSTSQQQHHQQQQQQLLVPQGEVQMQHQQTIIAPPLIMEATAHVNLVDDDEKDPLALENTDVVVSPTTKHSHSLRRHLPRIIVKPIPPEKKAMAPSEDPLPAALPGLTPLAPHAASNSAAPPTRMFSSRRIQQQQQAKAAAAAAAEAAAAEAAAQANAGQLSTTSPGSKGGASSSQASTMREVLASIPGFSVKPRRRSNKKLTTAAQIEQTKDGKIDLETPDSILASTNLRALLNKQTFSLLPPLYQYNLIQLLPSVDREASVVEPQLMPLLDQPSSSGTSASGSGSSSSEAIRLTASCLNNEFFARACLEWRERLSEGEFTPENQLKLKTEAEREKNKLDPWKVKHFEPYWGEKNARNGPSVPATASKLKLENDKEKHRTTTIKSEPKPPATTQQTQPQLQQQQQQQQQKQQKQQATCDNETELKFDLSTKCETTPAARTATTPPTETCSQNSLVVTEQQRRILKRPSSSPSRRKPTPTIILEDDDDDPIELQLLPSTSKESKQMKIEAPFVPYSSSGNAVVATAPLPLPQPSPTINRDVVDHATTVIAAPINEVRQQQPLINSTCDKIEPSDECNEEFVSIEHADVVELEAAATAAVTPPTNPEAEVNDFVSYLESVELVTKGTLDASNETDSTAATAAEATAASHDFVFADTIDHAYFHNHHTDINHTFYTSSSSSNMAHAAINKLEEEQHCIKLDDSPVSSVAIPSSICSSTPPSSITSTSFTSSSSASLSSSCSSSNSSSMPATVTAPTTTSSSSSTTVAAASAGAPLALASAAESTLADVQAMLSSVVTLQQQQQQQQPSVELNSSEMYQHVQHDWNFGDIKLMATSPPRSSQAAREQLQQQQHLNHEAINLMDVVKEEEVIDENMLDSDACQEFLDEDEEVEEEDDDLVECIDEEHQEQQMMDVMNDEDGDAVREIVDKLQQHQEQQQQHHHQQQQQQRQHVHIQDVVHLPQHSFLPQAHNEYANEITQEILCDAVPMSAAEMEVSSTVITNSSNSNDSSNNLSHSQPTQPQQNTPAAAPQQRQILVDSNGQIIGNFLMQQQQQRQHQQHQQQQQLLQQFTLQAAAAQQQQQQQQATSSNALTKTLPVTLRNGTQQFLSPNLLAQQQQQQLEQQQQQAVQQKQQLQQFALQQAQLHQRQLMAQAANNNLLQQQQQQQQQTVVPAAAPQPKFIAKPLNIISMTRPAANASPTTAATTANHTTIPSAYTNVVAVTAAPQPQPQQQPPPPSVAAAAAVAVPQQLPMPQPQPQQQQLSNHNSSMQQLPTLPSVLTMKTLPPSGVPTTIAQQRLQPKMPTGKGRKATNNRMPPGAVNLERSYQICQAVIQNSPNRENLKAQLRPPAAILNQQQPQPQPLPTTVSTTVTPVSSPLNVSNVSTVAATPMSNMTAVSANVVAAPAAAAPIQNMMKPEELLVGGAAAAGALPAGLPPNLMGVGRPGVYKVIGPRMSGFPRKKYVQRKPSPTTLIRHVFSPGPGAANATPQQLQILQQQQQQQQQAATLPVAQTQPQPTVAPEQLIHQNGSGQYVLVHRATVGAADNQAPRASSAPPLHQNQFVTVQNPLHSLNGLPMGGRGRPASVDNTAVSGNVMAPAIAAPEILHHHHHNHNHELQHQQQQQHHQQMGNVGNVGAAANIVRRNIAAGSNITYIDGNNTNSTAAALMEAAGNNYIVTTTAAPSPATPTVIQQQQPLPHQSQQQQALHPLLQLRQSGENTPPGSEAATATANNCACSLNAMVICQQCGAFCHDDCIGAAKLCVSCVIR</sequence>
<evidence type="ECO:0000256" key="10">
    <source>
        <dbReference type="SAM" id="Coils"/>
    </source>
</evidence>
<evidence type="ECO:0000256" key="9">
    <source>
        <dbReference type="ARBA" id="ARBA00023242"/>
    </source>
</evidence>
<name>A0A224L156_DROGU</name>
<reference evidence="13" key="2">
    <citation type="submission" date="2017-07" db="EMBL/GenBank/DDBJ databases">
        <title>Adaptive selection and coevolution at the proteins of the Polycomb repressive complexes in Drosophila.</title>
        <authorList>
            <person name="Calvo-Martin J.M."/>
            <person name="Librado P."/>
            <person name="Aguade M."/>
            <person name="Papaceit M."/>
            <person name="Segarra C."/>
        </authorList>
    </citation>
    <scope>NUCLEOTIDE SEQUENCE</scope>
    <source>
        <strain evidence="13">GB6</strain>
    </source>
</reference>
<feature type="compositionally biased region" description="Polar residues" evidence="11">
    <location>
        <begin position="458"/>
        <end position="467"/>
    </location>
</feature>
<keyword evidence="4" id="KW-0479">Metal-binding</keyword>
<keyword evidence="3" id="KW-0678">Repressor</keyword>
<dbReference type="PANTHER" id="PTHR13578">
    <property type="entry name" value="ADDITIONAL SEX COMBS LIKE PROTEIN ASXL"/>
    <property type="match status" value="1"/>
</dbReference>
<evidence type="ECO:0000256" key="4">
    <source>
        <dbReference type="ARBA" id="ARBA00022723"/>
    </source>
</evidence>
<dbReference type="PROSITE" id="PS51916">
    <property type="entry name" value="DEUBAD"/>
    <property type="match status" value="1"/>
</dbReference>
<evidence type="ECO:0000256" key="11">
    <source>
        <dbReference type="SAM" id="MobiDB-lite"/>
    </source>
</evidence>
<dbReference type="GO" id="GO:0035517">
    <property type="term" value="C:PR-DUB complex"/>
    <property type="evidence" value="ECO:0007669"/>
    <property type="project" value="TreeGrafter"/>
</dbReference>
<accession>A0A224L156</accession>
<feature type="region of interest" description="Disordered" evidence="11">
    <location>
        <begin position="361"/>
        <end position="423"/>
    </location>
</feature>
<dbReference type="InterPro" id="IPR024811">
    <property type="entry name" value="ASX/ASX-like"/>
</dbReference>
<keyword evidence="9" id="KW-0539">Nucleus</keyword>
<evidence type="ECO:0000256" key="6">
    <source>
        <dbReference type="ARBA" id="ARBA00022833"/>
    </source>
</evidence>
<feature type="region of interest" description="Disordered" evidence="11">
    <location>
        <begin position="438"/>
        <end position="493"/>
    </location>
</feature>
<feature type="compositionally biased region" description="Low complexity" evidence="11">
    <location>
        <begin position="400"/>
        <end position="423"/>
    </location>
</feature>
<dbReference type="GO" id="GO:0045944">
    <property type="term" value="P:positive regulation of transcription by RNA polymerase II"/>
    <property type="evidence" value="ECO:0007669"/>
    <property type="project" value="TreeGrafter"/>
</dbReference>
<feature type="compositionally biased region" description="Low complexity" evidence="11">
    <location>
        <begin position="442"/>
        <end position="457"/>
    </location>
</feature>
<evidence type="ECO:0000313" key="13">
    <source>
        <dbReference type="EMBL" id="CRL92660.1"/>
    </source>
</evidence>
<feature type="compositionally biased region" description="Low complexity" evidence="11">
    <location>
        <begin position="167"/>
        <end position="187"/>
    </location>
</feature>
<feature type="region of interest" description="Disordered" evidence="11">
    <location>
        <begin position="745"/>
        <end position="768"/>
    </location>
</feature>